<evidence type="ECO:0000313" key="2">
    <source>
        <dbReference type="EMBL" id="SVE62832.1"/>
    </source>
</evidence>
<dbReference type="Pfam" id="PF13360">
    <property type="entry name" value="PQQ_2"/>
    <property type="match status" value="1"/>
</dbReference>
<sequence>ATPTVDGERVYVLGAMGNLFALDVHDGRVLWQKDYVREFNTAVPSWGMSSAPLVDDERLIALVGGEPNAKFMAFDKVTGDEIWRALSSDWEPGYSQPMIIDAAGAAQLIAWHPRAISSLNPVTGAVYWEIPHIVDMGINPATAVHSEPHLLVTSQYGGALTLSLKDDKTQPDATLLWKGAGEADLDHGIDVNTFNSVISTPVIDGAYVYGLDGDGLLRCLELLTGKRV</sequence>
<feature type="domain" description="Pyrrolo-quinoline quinone repeat" evidence="1">
    <location>
        <begin position="3"/>
        <end position="228"/>
    </location>
</feature>
<organism evidence="2">
    <name type="scientific">marine metagenome</name>
    <dbReference type="NCBI Taxonomy" id="408172"/>
    <lineage>
        <taxon>unclassified sequences</taxon>
        <taxon>metagenomes</taxon>
        <taxon>ecological metagenomes</taxon>
    </lineage>
</organism>
<dbReference type="InterPro" id="IPR015943">
    <property type="entry name" value="WD40/YVTN_repeat-like_dom_sf"/>
</dbReference>
<accession>A0A383F0V5</accession>
<dbReference type="SUPFAM" id="SSF50998">
    <property type="entry name" value="Quinoprotein alcohol dehydrogenase-like"/>
    <property type="match status" value="1"/>
</dbReference>
<name>A0A383F0V5_9ZZZZ</name>
<proteinExistence type="predicted"/>
<dbReference type="EMBL" id="UINC01230625">
    <property type="protein sequence ID" value="SVE62832.1"/>
    <property type="molecule type" value="Genomic_DNA"/>
</dbReference>
<reference evidence="2" key="1">
    <citation type="submission" date="2018-05" db="EMBL/GenBank/DDBJ databases">
        <authorList>
            <person name="Lanie J.A."/>
            <person name="Ng W.-L."/>
            <person name="Kazmierczak K.M."/>
            <person name="Andrzejewski T.M."/>
            <person name="Davidsen T.M."/>
            <person name="Wayne K.J."/>
            <person name="Tettelin H."/>
            <person name="Glass J.I."/>
            <person name="Rusch D."/>
            <person name="Podicherti R."/>
            <person name="Tsui H.-C.T."/>
            <person name="Winkler M.E."/>
        </authorList>
    </citation>
    <scope>NUCLEOTIDE SEQUENCE</scope>
</reference>
<dbReference type="Gene3D" id="2.130.10.10">
    <property type="entry name" value="YVTN repeat-like/Quinoprotein amine dehydrogenase"/>
    <property type="match status" value="1"/>
</dbReference>
<dbReference type="InterPro" id="IPR002372">
    <property type="entry name" value="PQQ_rpt_dom"/>
</dbReference>
<feature type="non-terminal residue" evidence="2">
    <location>
        <position position="1"/>
    </location>
</feature>
<feature type="non-terminal residue" evidence="2">
    <location>
        <position position="228"/>
    </location>
</feature>
<dbReference type="AlphaFoldDB" id="A0A383F0V5"/>
<evidence type="ECO:0000259" key="1">
    <source>
        <dbReference type="Pfam" id="PF13360"/>
    </source>
</evidence>
<protein>
    <recommendedName>
        <fullName evidence="1">Pyrrolo-quinoline quinone repeat domain-containing protein</fullName>
    </recommendedName>
</protein>
<dbReference type="PANTHER" id="PTHR34512:SF30">
    <property type="entry name" value="OUTER MEMBRANE PROTEIN ASSEMBLY FACTOR BAMB"/>
    <property type="match status" value="1"/>
</dbReference>
<dbReference type="PANTHER" id="PTHR34512">
    <property type="entry name" value="CELL SURFACE PROTEIN"/>
    <property type="match status" value="1"/>
</dbReference>
<dbReference type="InterPro" id="IPR011047">
    <property type="entry name" value="Quinoprotein_ADH-like_sf"/>
</dbReference>
<gene>
    <name evidence="2" type="ORF">METZ01_LOCUS515686</name>
</gene>